<evidence type="ECO:0000313" key="8">
    <source>
        <dbReference type="EMBL" id="GAC48897.1"/>
    </source>
</evidence>
<dbReference type="PANTHER" id="PTHR42921">
    <property type="entry name" value="ACETOACETYL-COA SYNTHETASE"/>
    <property type="match status" value="1"/>
</dbReference>
<comment type="similarity">
    <text evidence="1">Belongs to the ATP-dependent AMP-binding enzyme family.</text>
</comment>
<comment type="caution">
    <text evidence="8">The sequence shown here is derived from an EMBL/GenBank/DDBJ whole genome shotgun (WGS) entry which is preliminary data.</text>
</comment>
<dbReference type="eggNOG" id="COG0365">
    <property type="taxonomic scope" value="Bacteria"/>
</dbReference>
<protein>
    <submittedName>
        <fullName evidence="8">Putative acetoacetyl-CoA synthetase</fullName>
    </submittedName>
</protein>
<keyword evidence="3" id="KW-0547">Nucleotide-binding</keyword>
<keyword evidence="4" id="KW-0067">ATP-binding</keyword>
<dbReference type="AlphaFoldDB" id="L7KLR5"/>
<dbReference type="InterPro" id="IPR032387">
    <property type="entry name" value="ACAS_N"/>
</dbReference>
<evidence type="ECO:0000259" key="6">
    <source>
        <dbReference type="Pfam" id="PF13193"/>
    </source>
</evidence>
<organism evidence="8 9">
    <name type="scientific">Gordonia aichiensis NBRC 108223</name>
    <dbReference type="NCBI Taxonomy" id="1220583"/>
    <lineage>
        <taxon>Bacteria</taxon>
        <taxon>Bacillati</taxon>
        <taxon>Actinomycetota</taxon>
        <taxon>Actinomycetes</taxon>
        <taxon>Mycobacteriales</taxon>
        <taxon>Gordoniaceae</taxon>
        <taxon>Gordonia</taxon>
    </lineage>
</organism>
<name>L7KLR5_9ACTN</name>
<evidence type="ECO:0000259" key="5">
    <source>
        <dbReference type="Pfam" id="PF00501"/>
    </source>
</evidence>
<proteinExistence type="inferred from homology"/>
<dbReference type="InterPro" id="IPR020845">
    <property type="entry name" value="AMP-binding_CS"/>
</dbReference>
<feature type="domain" description="AMP-dependent synthetase/ligase" evidence="5">
    <location>
        <begin position="107"/>
        <end position="446"/>
    </location>
</feature>
<feature type="domain" description="Acetyl-coenzyme A synthetase N-terminal" evidence="7">
    <location>
        <begin position="37"/>
        <end position="95"/>
    </location>
</feature>
<accession>L7KLR5</accession>
<evidence type="ECO:0000256" key="1">
    <source>
        <dbReference type="ARBA" id="ARBA00006432"/>
    </source>
</evidence>
<dbReference type="PROSITE" id="PS00455">
    <property type="entry name" value="AMP_BINDING"/>
    <property type="match status" value="1"/>
</dbReference>
<dbReference type="Proteomes" id="UP000010988">
    <property type="component" value="Unassembled WGS sequence"/>
</dbReference>
<evidence type="ECO:0000256" key="2">
    <source>
        <dbReference type="ARBA" id="ARBA00022598"/>
    </source>
</evidence>
<dbReference type="RefSeq" id="WP_005174549.1">
    <property type="nucleotide sequence ID" value="NZ_BANR01000007.1"/>
</dbReference>
<feature type="domain" description="AMP-binding enzyme C-terminal" evidence="6">
    <location>
        <begin position="564"/>
        <end position="639"/>
    </location>
</feature>
<dbReference type="Gene3D" id="3.30.300.30">
    <property type="match status" value="1"/>
</dbReference>
<dbReference type="GO" id="GO:0005524">
    <property type="term" value="F:ATP binding"/>
    <property type="evidence" value="ECO:0007669"/>
    <property type="project" value="UniProtKB-KW"/>
</dbReference>
<reference evidence="8 9" key="1">
    <citation type="submission" date="2012-12" db="EMBL/GenBank/DDBJ databases">
        <title>Whole genome shotgun sequence of Gordonia aichiensis NBRC 108223.</title>
        <authorList>
            <person name="Isaki-Nakamura S."/>
            <person name="Hosoyama A."/>
            <person name="Tsuchikane K."/>
            <person name="Ando Y."/>
            <person name="Baba S."/>
            <person name="Ohji S."/>
            <person name="Hamada M."/>
            <person name="Tamura T."/>
            <person name="Yamazoe A."/>
            <person name="Yamazaki S."/>
            <person name="Fujita N."/>
        </authorList>
    </citation>
    <scope>NUCLEOTIDE SEQUENCE [LARGE SCALE GENOMIC DNA]</scope>
    <source>
        <strain evidence="8 9">NBRC 108223</strain>
    </source>
</reference>
<dbReference type="Gene3D" id="3.40.50.12780">
    <property type="entry name" value="N-terminal domain of ligase-like"/>
    <property type="match status" value="1"/>
</dbReference>
<sequence>MSGSTASGSLDQRQKNGRIDEFAATVAERHGVDTSTYEALWSWSVAQPAKFWRAVWDFFDLDAIAGPLAEGDDAVLASTDMPGAQWFPGVSINYVDQVFRHADAPDAANRTAVVGVDEAGERKSLTWSQLREQSVAFAQTLRGLGVGVGDVVAAYLPDVPEALVAFLGTAAVGAIWSGCGQDYAPSGAAGRLAQLAPVVLVTADGYRYNGKEIDKAPDSAELAGLLEELRAHIVVGDPSRQPDRDIEVLAFDDVIAPRGSSQPGSAPEGEADTDLPVRVPFDHPLWVLFSSGTTGRPKGIVHGHGGVVVEHLKAAGLHADLSHEDVFFWHTALSWMMWNFQAAGLLVGAEIVCYSGSPLYPDADRLWALVADERVTYFGTSPGQLQASRKAGLVPGRDHDLAMLRGIGSTGSALSADLFEWIDENVRPGIPVSSISGGTDVVTAFAGGSSGQPVVPGELSVRYLGVALASWAPDATPLVDEVGEMVVTAPMPSMPVSFWNDPGGERYRAAYFAHEWTGATDTPVVWRHGDWVTVTDRGSLVIHGRSDATLNKQGVRMGSADIYEVVESLDEVAEAFVLGVDGPDGKYWMPLFVTLVPGAALDDRLRSTIASSIRTRLSPRHIPDEVIEAPGIPHTRTGKKLEVPVTAILAGRTGVDVDPRSIDDPGLIDWYAARGREHRW</sequence>
<evidence type="ECO:0000256" key="4">
    <source>
        <dbReference type="ARBA" id="ARBA00022840"/>
    </source>
</evidence>
<dbReference type="SUPFAM" id="SSF56801">
    <property type="entry name" value="Acetyl-CoA synthetase-like"/>
    <property type="match status" value="1"/>
</dbReference>
<keyword evidence="2" id="KW-0436">Ligase</keyword>
<dbReference type="STRING" id="1220583.GOACH_07_01830"/>
<dbReference type="NCBIfam" id="TIGR01217">
    <property type="entry name" value="ac_ac_CoA_syn"/>
    <property type="match status" value="1"/>
</dbReference>
<dbReference type="InterPro" id="IPR025110">
    <property type="entry name" value="AMP-bd_C"/>
</dbReference>
<keyword evidence="9" id="KW-1185">Reference proteome</keyword>
<dbReference type="InterPro" id="IPR045851">
    <property type="entry name" value="AMP-bd_C_sf"/>
</dbReference>
<evidence type="ECO:0000256" key="3">
    <source>
        <dbReference type="ARBA" id="ARBA00022741"/>
    </source>
</evidence>
<dbReference type="Pfam" id="PF13193">
    <property type="entry name" value="AMP-binding_C"/>
    <property type="match status" value="1"/>
</dbReference>
<dbReference type="InterPro" id="IPR000873">
    <property type="entry name" value="AMP-dep_synth/lig_dom"/>
</dbReference>
<gene>
    <name evidence="8" type="ORF">GOACH_07_01830</name>
</gene>
<dbReference type="PANTHER" id="PTHR42921:SF1">
    <property type="entry name" value="ACETOACETYL-COA SYNTHETASE"/>
    <property type="match status" value="1"/>
</dbReference>
<dbReference type="InterPro" id="IPR042099">
    <property type="entry name" value="ANL_N_sf"/>
</dbReference>
<dbReference type="GO" id="GO:0030729">
    <property type="term" value="F:acetoacetate-CoA ligase activity"/>
    <property type="evidence" value="ECO:0007669"/>
    <property type="project" value="InterPro"/>
</dbReference>
<dbReference type="EMBL" id="BANR01000007">
    <property type="protein sequence ID" value="GAC48897.1"/>
    <property type="molecule type" value="Genomic_DNA"/>
</dbReference>
<dbReference type="NCBIfam" id="NF002937">
    <property type="entry name" value="PRK03584.1"/>
    <property type="match status" value="1"/>
</dbReference>
<dbReference type="InterPro" id="IPR005914">
    <property type="entry name" value="Acac_CoA_synth"/>
</dbReference>
<evidence type="ECO:0000313" key="9">
    <source>
        <dbReference type="Proteomes" id="UP000010988"/>
    </source>
</evidence>
<dbReference type="OrthoDB" id="9803968at2"/>
<dbReference type="Pfam" id="PF16177">
    <property type="entry name" value="ACAS_N"/>
    <property type="match status" value="1"/>
</dbReference>
<dbReference type="Pfam" id="PF00501">
    <property type="entry name" value="AMP-binding"/>
    <property type="match status" value="1"/>
</dbReference>
<dbReference type="GO" id="GO:0006629">
    <property type="term" value="P:lipid metabolic process"/>
    <property type="evidence" value="ECO:0007669"/>
    <property type="project" value="InterPro"/>
</dbReference>
<evidence type="ECO:0000259" key="7">
    <source>
        <dbReference type="Pfam" id="PF16177"/>
    </source>
</evidence>